<dbReference type="SUPFAM" id="SSF48613">
    <property type="entry name" value="Heme oxygenase-like"/>
    <property type="match status" value="1"/>
</dbReference>
<comment type="catalytic activity">
    <reaction evidence="1">
        <text>4-amino-5-aminomethyl-2-methylpyrimidine + H2O = 4-amino-5-hydroxymethyl-2-methylpyrimidine + NH4(+)</text>
        <dbReference type="Rhea" id="RHEA:31799"/>
        <dbReference type="ChEBI" id="CHEBI:15377"/>
        <dbReference type="ChEBI" id="CHEBI:16892"/>
        <dbReference type="ChEBI" id="CHEBI:28938"/>
        <dbReference type="ChEBI" id="CHEBI:63416"/>
        <dbReference type="EC" id="3.5.99.2"/>
    </reaction>
</comment>
<dbReference type="PANTHER" id="PTHR43198:SF2">
    <property type="entry name" value="SI:CH1073-67J19.1-RELATED"/>
    <property type="match status" value="1"/>
</dbReference>
<comment type="similarity">
    <text evidence="1">Belongs to the TenA family.</text>
</comment>
<dbReference type="InterPro" id="IPR016084">
    <property type="entry name" value="Haem_Oase-like_multi-hlx"/>
</dbReference>
<comment type="function">
    <text evidence="1">Catalyzes an amino-pyrimidine hydrolysis reaction at the C5' of the pyrimidine moiety of thiamine compounds, a reaction that is part of a thiamine salvage pathway.</text>
</comment>
<keyword evidence="1" id="KW-0784">Thiamine biosynthesis</keyword>
<dbReference type="EMBL" id="JANURM010000012">
    <property type="protein sequence ID" value="MDL0089424.1"/>
    <property type="molecule type" value="Genomic_DNA"/>
</dbReference>
<keyword evidence="1" id="KW-0378">Hydrolase</keyword>
<dbReference type="PANTHER" id="PTHR43198">
    <property type="entry name" value="BIFUNCTIONAL TH2 PROTEIN"/>
    <property type="match status" value="1"/>
</dbReference>
<dbReference type="CDD" id="cd19367">
    <property type="entry name" value="TenA_C_ScTHI20-like"/>
    <property type="match status" value="1"/>
</dbReference>
<dbReference type="Pfam" id="PF03070">
    <property type="entry name" value="TENA_THI-4"/>
    <property type="match status" value="1"/>
</dbReference>
<dbReference type="RefSeq" id="WP_284938089.1">
    <property type="nucleotide sequence ID" value="NZ_JANURM010000012.1"/>
</dbReference>
<comment type="caution">
    <text evidence="3">The sequence shown here is derived from an EMBL/GenBank/DDBJ whole genome shotgun (WGS) entry which is preliminary data.</text>
</comment>
<keyword evidence="4" id="KW-1185">Reference proteome</keyword>
<dbReference type="NCBIfam" id="TIGR04306">
    <property type="entry name" value="salvage_TenA"/>
    <property type="match status" value="1"/>
</dbReference>
<dbReference type="Proteomes" id="UP001173801">
    <property type="component" value="Unassembled WGS sequence"/>
</dbReference>
<gene>
    <name evidence="3" type="primary">tenA</name>
    <name evidence="3" type="ORF">NYG85_08645</name>
</gene>
<evidence type="ECO:0000313" key="3">
    <source>
        <dbReference type="EMBL" id="MDL0089424.1"/>
    </source>
</evidence>
<reference evidence="3" key="2">
    <citation type="journal article" date="2023" name="Microorganisms">
        <title>Isolation and Genomic Characteristics of Cat-Borne Campylobacter felis sp. nov. and Sheep-Borne Campylobacter ovis sp. nov.</title>
        <authorList>
            <person name="Wang H."/>
            <person name="Li Y."/>
            <person name="Gu Y."/>
            <person name="Zhou G."/>
            <person name="Chen X."/>
            <person name="Zhang X."/>
            <person name="Shao Z."/>
            <person name="Zhang J."/>
            <person name="Zhang M."/>
        </authorList>
    </citation>
    <scope>NUCLEOTIDE SEQUENCE</scope>
    <source>
        <strain evidence="3">PS10</strain>
    </source>
</reference>
<proteinExistence type="inferred from homology"/>
<name>A0ABT7HRG0_9BACT</name>
<dbReference type="InterPro" id="IPR004305">
    <property type="entry name" value="Thiaminase-2/PQQC"/>
</dbReference>
<organism evidence="3 4">
    <name type="scientific">Campylobacter gastrosuis</name>
    <dbReference type="NCBI Taxonomy" id="2974576"/>
    <lineage>
        <taxon>Bacteria</taxon>
        <taxon>Pseudomonadati</taxon>
        <taxon>Campylobacterota</taxon>
        <taxon>Epsilonproteobacteria</taxon>
        <taxon>Campylobacterales</taxon>
        <taxon>Campylobacteraceae</taxon>
        <taxon>Campylobacter</taxon>
    </lineage>
</organism>
<protein>
    <recommendedName>
        <fullName evidence="1">Aminopyrimidine aminohydrolase</fullName>
        <ecNumber evidence="1">3.5.99.2</ecNumber>
    </recommendedName>
</protein>
<evidence type="ECO:0000313" key="4">
    <source>
        <dbReference type="Proteomes" id="UP001173801"/>
    </source>
</evidence>
<accession>A0ABT7HRG0</accession>
<dbReference type="InterPro" id="IPR027574">
    <property type="entry name" value="Thiaminase_II"/>
</dbReference>
<comment type="pathway">
    <text evidence="1">Cofactor biosynthesis; thiamine diphosphate biosynthesis.</text>
</comment>
<dbReference type="Gene3D" id="1.20.910.10">
    <property type="entry name" value="Heme oxygenase-like"/>
    <property type="match status" value="1"/>
</dbReference>
<feature type="domain" description="Thiaminase-2/PQQC" evidence="2">
    <location>
        <begin position="9"/>
        <end position="214"/>
    </location>
</feature>
<dbReference type="EC" id="3.5.99.2" evidence="1"/>
<evidence type="ECO:0000256" key="1">
    <source>
        <dbReference type="RuleBase" id="RU363093"/>
    </source>
</evidence>
<dbReference type="InterPro" id="IPR050967">
    <property type="entry name" value="Thiamine_Salvage_TenA"/>
</dbReference>
<reference evidence="3" key="1">
    <citation type="submission" date="2022-08" db="EMBL/GenBank/DDBJ databases">
        <authorList>
            <person name="Wang H."/>
        </authorList>
    </citation>
    <scope>NUCLEOTIDE SEQUENCE</scope>
    <source>
        <strain evidence="3">PS10</strain>
    </source>
</reference>
<sequence>MLFEKLVKQNENLWLDYVNHEFVKQLESGTLGRENFIFYLKQDYIYLINYAKAYARLAINAKTPAELRFALKCQNELIQGELLLHQSILELGIDTAKFSAFDESVVNIAYSRYLMSVGESGDFLDMLVALSACAVGYAVIGKNIRRNLGQIPANHPYKEWIDTYSSSEFLKEADEFVAFLNSYENVVNEPKFQRLSEIFANVTRLEICFWQHGLKMELQ</sequence>
<evidence type="ECO:0000259" key="2">
    <source>
        <dbReference type="Pfam" id="PF03070"/>
    </source>
</evidence>
<comment type="catalytic activity">
    <reaction evidence="1">
        <text>thiamine + H2O = 5-(2-hydroxyethyl)-4-methylthiazole + 4-amino-5-hydroxymethyl-2-methylpyrimidine + H(+)</text>
        <dbReference type="Rhea" id="RHEA:17509"/>
        <dbReference type="ChEBI" id="CHEBI:15377"/>
        <dbReference type="ChEBI" id="CHEBI:15378"/>
        <dbReference type="ChEBI" id="CHEBI:16892"/>
        <dbReference type="ChEBI" id="CHEBI:17957"/>
        <dbReference type="ChEBI" id="CHEBI:18385"/>
        <dbReference type="EC" id="3.5.99.2"/>
    </reaction>
</comment>